<evidence type="ECO:0000313" key="3">
    <source>
        <dbReference type="WBParaSite" id="HNAJ_0001379001-mRNA-1"/>
    </source>
</evidence>
<protein>
    <submittedName>
        <fullName evidence="3">EKA-like protein</fullName>
    </submittedName>
</protein>
<dbReference type="OrthoDB" id="6149641at2759"/>
<evidence type="ECO:0000313" key="1">
    <source>
        <dbReference type="EMBL" id="VDO17004.1"/>
    </source>
</evidence>
<keyword evidence="2" id="KW-1185">Reference proteome</keyword>
<evidence type="ECO:0000313" key="2">
    <source>
        <dbReference type="Proteomes" id="UP000278807"/>
    </source>
</evidence>
<dbReference type="EMBL" id="UZAE01016109">
    <property type="protein sequence ID" value="VDO17004.1"/>
    <property type="molecule type" value="Genomic_DNA"/>
</dbReference>
<reference evidence="3" key="1">
    <citation type="submission" date="2017-02" db="UniProtKB">
        <authorList>
            <consortium name="WormBaseParasite"/>
        </authorList>
    </citation>
    <scope>IDENTIFICATION</scope>
</reference>
<dbReference type="WBParaSite" id="HNAJ_0001379001-mRNA-1">
    <property type="protein sequence ID" value="HNAJ_0001379001-mRNA-1"/>
    <property type="gene ID" value="HNAJ_0001379001"/>
</dbReference>
<dbReference type="AlphaFoldDB" id="A0A0R3U0Z1"/>
<accession>A0A0R3U0Z1</accession>
<sequence>MLYCCAPLITATEVTLEPLEKTHNKALRLITGGIKSIPIDAMLLVTGSTAICSLFKEKALIMYLKLLRIAMDRFFSTYENRTRHLKTQSGLIQKAMELKKALQIDDKPKSLPLTMNPLAYCSEPLITATKVTPKPLEKAQNQAFRLITGGIKSTPIDVMLPVTGST</sequence>
<organism evidence="3">
    <name type="scientific">Rodentolepis nana</name>
    <name type="common">Dwarf tapeworm</name>
    <name type="synonym">Hymenolepis nana</name>
    <dbReference type="NCBI Taxonomy" id="102285"/>
    <lineage>
        <taxon>Eukaryota</taxon>
        <taxon>Metazoa</taxon>
        <taxon>Spiralia</taxon>
        <taxon>Lophotrochozoa</taxon>
        <taxon>Platyhelminthes</taxon>
        <taxon>Cestoda</taxon>
        <taxon>Eucestoda</taxon>
        <taxon>Cyclophyllidea</taxon>
        <taxon>Hymenolepididae</taxon>
        <taxon>Rodentolepis</taxon>
    </lineage>
</organism>
<reference evidence="1 2" key="2">
    <citation type="submission" date="2018-11" db="EMBL/GenBank/DDBJ databases">
        <authorList>
            <consortium name="Pathogen Informatics"/>
        </authorList>
    </citation>
    <scope>NUCLEOTIDE SEQUENCE [LARGE SCALE GENOMIC DNA]</scope>
</reference>
<gene>
    <name evidence="1" type="ORF">HNAJ_LOCUS13764</name>
</gene>
<proteinExistence type="predicted"/>
<dbReference type="Proteomes" id="UP000278807">
    <property type="component" value="Unassembled WGS sequence"/>
</dbReference>
<name>A0A0R3U0Z1_RODNA</name>